<dbReference type="GO" id="GO:0005524">
    <property type="term" value="F:ATP binding"/>
    <property type="evidence" value="ECO:0007669"/>
    <property type="project" value="UniProtKB-KW"/>
</dbReference>
<keyword evidence="3" id="KW-0597">Phosphoprotein</keyword>
<dbReference type="InterPro" id="IPR003661">
    <property type="entry name" value="HisK_dim/P_dom"/>
</dbReference>
<dbReference type="InterPro" id="IPR000014">
    <property type="entry name" value="PAS"/>
</dbReference>
<dbReference type="CDD" id="cd00130">
    <property type="entry name" value="PAS"/>
    <property type="match status" value="3"/>
</dbReference>
<dbReference type="PANTHER" id="PTHR43065">
    <property type="entry name" value="SENSOR HISTIDINE KINASE"/>
    <property type="match status" value="1"/>
</dbReference>
<dbReference type="InterPro" id="IPR005467">
    <property type="entry name" value="His_kinase_dom"/>
</dbReference>
<dbReference type="PRINTS" id="PR00344">
    <property type="entry name" value="BCTRLSENSOR"/>
</dbReference>
<dbReference type="PANTHER" id="PTHR43065:SF10">
    <property type="entry name" value="PEROXIDE STRESS-ACTIVATED HISTIDINE KINASE MAK3"/>
    <property type="match status" value="1"/>
</dbReference>
<dbReference type="SUPFAM" id="SSF55785">
    <property type="entry name" value="PYP-like sensor domain (PAS domain)"/>
    <property type="match status" value="3"/>
</dbReference>
<dbReference type="Gene3D" id="3.30.565.10">
    <property type="entry name" value="Histidine kinase-like ATPase, C-terminal domain"/>
    <property type="match status" value="1"/>
</dbReference>
<evidence type="ECO:0000256" key="7">
    <source>
        <dbReference type="ARBA" id="ARBA00022840"/>
    </source>
</evidence>
<dbReference type="Proteomes" id="UP000318138">
    <property type="component" value="Chromosome"/>
</dbReference>
<dbReference type="KEGG" id="psua:FLK61_28335"/>
<comment type="catalytic activity">
    <reaction evidence="1">
        <text>ATP + protein L-histidine = ADP + protein N-phospho-L-histidine.</text>
        <dbReference type="EC" id="2.7.13.3"/>
    </reaction>
</comment>
<dbReference type="GO" id="GO:0000155">
    <property type="term" value="F:phosphorelay sensor kinase activity"/>
    <property type="evidence" value="ECO:0007669"/>
    <property type="project" value="InterPro"/>
</dbReference>
<dbReference type="InterPro" id="IPR013656">
    <property type="entry name" value="PAS_4"/>
</dbReference>
<feature type="domain" description="PAS" evidence="10">
    <location>
        <begin position="270"/>
        <end position="305"/>
    </location>
</feature>
<keyword evidence="4" id="KW-0808">Transferase</keyword>
<evidence type="ECO:0000259" key="9">
    <source>
        <dbReference type="PROSITE" id="PS50109"/>
    </source>
</evidence>
<feature type="domain" description="PAC" evidence="11">
    <location>
        <begin position="337"/>
        <end position="388"/>
    </location>
</feature>
<dbReference type="RefSeq" id="WP_176008689.1">
    <property type="nucleotide sequence ID" value="NZ_CP041372.2"/>
</dbReference>
<dbReference type="SUPFAM" id="SSF47384">
    <property type="entry name" value="Homodimeric domain of signal transducing histidine kinase"/>
    <property type="match status" value="1"/>
</dbReference>
<dbReference type="Pfam" id="PF13426">
    <property type="entry name" value="PAS_9"/>
    <property type="match status" value="1"/>
</dbReference>
<dbReference type="InterPro" id="IPR000700">
    <property type="entry name" value="PAS-assoc_C"/>
</dbReference>
<evidence type="ECO:0000256" key="2">
    <source>
        <dbReference type="ARBA" id="ARBA00012438"/>
    </source>
</evidence>
<dbReference type="EC" id="2.7.13.3" evidence="2"/>
<reference evidence="13" key="1">
    <citation type="submission" date="2019-07" db="EMBL/GenBank/DDBJ databases">
        <title>Bacillus alkalisoli sp. nov. isolated from saline soil.</title>
        <authorList>
            <person name="Sun J.-Q."/>
            <person name="Xu L."/>
        </authorList>
    </citation>
    <scope>NUCLEOTIDE SEQUENCE [LARGE SCALE GENOMIC DNA]</scope>
    <source>
        <strain evidence="13">M4U3P1</strain>
    </source>
</reference>
<dbReference type="SMART" id="SM00388">
    <property type="entry name" value="HisKA"/>
    <property type="match status" value="1"/>
</dbReference>
<dbReference type="Gene3D" id="3.30.450.20">
    <property type="entry name" value="PAS domain"/>
    <property type="match status" value="3"/>
</dbReference>
<dbReference type="SMART" id="SM00091">
    <property type="entry name" value="PAS"/>
    <property type="match status" value="3"/>
</dbReference>
<dbReference type="InterPro" id="IPR036097">
    <property type="entry name" value="HisK_dim/P_sf"/>
</dbReference>
<dbReference type="Gene3D" id="1.10.287.130">
    <property type="match status" value="1"/>
</dbReference>
<dbReference type="InterPro" id="IPR003594">
    <property type="entry name" value="HATPase_dom"/>
</dbReference>
<evidence type="ECO:0000256" key="5">
    <source>
        <dbReference type="ARBA" id="ARBA00022741"/>
    </source>
</evidence>
<keyword evidence="13" id="KW-1185">Reference proteome</keyword>
<dbReference type="SMART" id="SM00387">
    <property type="entry name" value="HATPase_c"/>
    <property type="match status" value="1"/>
</dbReference>
<evidence type="ECO:0000313" key="13">
    <source>
        <dbReference type="Proteomes" id="UP000318138"/>
    </source>
</evidence>
<keyword evidence="6" id="KW-0418">Kinase</keyword>
<dbReference type="InterPro" id="IPR035965">
    <property type="entry name" value="PAS-like_dom_sf"/>
</dbReference>
<keyword evidence="7" id="KW-0067">ATP-binding</keyword>
<gene>
    <name evidence="12" type="ORF">FLK61_28335</name>
</gene>
<protein>
    <recommendedName>
        <fullName evidence="2">histidine kinase</fullName>
        <ecNumber evidence="2">2.7.13.3</ecNumber>
    </recommendedName>
</protein>
<feature type="domain" description="Histidine kinase" evidence="9">
    <location>
        <begin position="401"/>
        <end position="606"/>
    </location>
</feature>
<dbReference type="PROSITE" id="PS50109">
    <property type="entry name" value="HIS_KIN"/>
    <property type="match status" value="1"/>
</dbReference>
<dbReference type="CDD" id="cd00082">
    <property type="entry name" value="HisKA"/>
    <property type="match status" value="1"/>
</dbReference>
<keyword evidence="8" id="KW-0902">Two-component regulatory system</keyword>
<dbReference type="InterPro" id="IPR036890">
    <property type="entry name" value="HATPase_C_sf"/>
</dbReference>
<evidence type="ECO:0000313" key="12">
    <source>
        <dbReference type="EMBL" id="QKS70653.1"/>
    </source>
</evidence>
<evidence type="ECO:0000256" key="3">
    <source>
        <dbReference type="ARBA" id="ARBA00022553"/>
    </source>
</evidence>
<evidence type="ECO:0000256" key="1">
    <source>
        <dbReference type="ARBA" id="ARBA00000085"/>
    </source>
</evidence>
<evidence type="ECO:0000259" key="10">
    <source>
        <dbReference type="PROSITE" id="PS50112"/>
    </source>
</evidence>
<feature type="domain" description="PAS" evidence="10">
    <location>
        <begin position="139"/>
        <end position="209"/>
    </location>
</feature>
<evidence type="ECO:0000256" key="8">
    <source>
        <dbReference type="ARBA" id="ARBA00023012"/>
    </source>
</evidence>
<dbReference type="Pfam" id="PF02518">
    <property type="entry name" value="HATPase_c"/>
    <property type="match status" value="1"/>
</dbReference>
<dbReference type="PROSITE" id="PS50113">
    <property type="entry name" value="PAC"/>
    <property type="match status" value="1"/>
</dbReference>
<dbReference type="InterPro" id="IPR004358">
    <property type="entry name" value="Sig_transdc_His_kin-like_C"/>
</dbReference>
<dbReference type="Pfam" id="PF08448">
    <property type="entry name" value="PAS_4"/>
    <property type="match status" value="2"/>
</dbReference>
<dbReference type="PROSITE" id="PS50112">
    <property type="entry name" value="PAS"/>
    <property type="match status" value="2"/>
</dbReference>
<keyword evidence="5" id="KW-0547">Nucleotide-binding</keyword>
<accession>A0A859FBC2</accession>
<dbReference type="EMBL" id="CP041372">
    <property type="protein sequence ID" value="QKS70653.1"/>
    <property type="molecule type" value="Genomic_DNA"/>
</dbReference>
<dbReference type="AlphaFoldDB" id="A0A859FBC2"/>
<dbReference type="NCBIfam" id="TIGR00229">
    <property type="entry name" value="sensory_box"/>
    <property type="match status" value="2"/>
</dbReference>
<dbReference type="Pfam" id="PF00512">
    <property type="entry name" value="HisKA"/>
    <property type="match status" value="1"/>
</dbReference>
<evidence type="ECO:0000256" key="4">
    <source>
        <dbReference type="ARBA" id="ARBA00022679"/>
    </source>
</evidence>
<name>A0A859FBC2_9BACI</name>
<evidence type="ECO:0000256" key="6">
    <source>
        <dbReference type="ARBA" id="ARBA00022777"/>
    </source>
</evidence>
<sequence>MKLGRDIKRDFYDSLLQHTETPRVPSLPILEALDFVTDAVLIVSEKWNITYANQAAVHLLGENVNLLTEQSLWDIHPHIKESSLIAAISEALARQKVVEVEEYDTCFKSWLSIQVRPRSYEVIITVRAIGERFVSSDVIRESYRTLFSKHPDAVCSINLDGHLLAVNDAFNKLFKVTEEEILGEQFIQYMSKDHYRSLGVLFDEAKNGNPQSATFILPDLVGNALHLSISFIPIIIDEMIIGVYGIVKDQTDERHSLNMYDELSSLNELIVNSIDEGIAGFNDRNEVIIWNAAAEDITGYKRVELSKNTFDQLLMQADALHKMLNRTDNKTSSTVINSNNVTIVRKDGTLAIVDCTISPLRTNGKIYGHVCTFRDVTEKKKTEEIIHQSDKLSAVGQLAAGIAHEIRNPLTALKGFLQLMEMSGVRKQEYFDIMNSEFNRIEQILTELLVLSKPPSMHYSDSVVQDIINDIVTLLNTQAIIKNIYITTDMPEHKVYIRCIKNQIKQVFVNFIKNSIEAMESGTIQIKVVAEENTDDVTVFFEDNGTGIPKELLKKVGEPFFTTKEKGTGLGLMVSSQIIRDHRGELRITSEENVGTICAVTLPTSS</sequence>
<dbReference type="SUPFAM" id="SSF55874">
    <property type="entry name" value="ATPase domain of HSP90 chaperone/DNA topoisomerase II/histidine kinase"/>
    <property type="match status" value="1"/>
</dbReference>
<organism evidence="12 13">
    <name type="scientific">Paenalkalicoccus suaedae</name>
    <dbReference type="NCBI Taxonomy" id="2592382"/>
    <lineage>
        <taxon>Bacteria</taxon>
        <taxon>Bacillati</taxon>
        <taxon>Bacillota</taxon>
        <taxon>Bacilli</taxon>
        <taxon>Bacillales</taxon>
        <taxon>Bacillaceae</taxon>
        <taxon>Paenalkalicoccus</taxon>
    </lineage>
</organism>
<evidence type="ECO:0000259" key="11">
    <source>
        <dbReference type="PROSITE" id="PS50113"/>
    </source>
</evidence>
<proteinExistence type="predicted"/>